<name>A0A914DP53_9BILA</name>
<sequence>MMNTPPQTDLSPSGSSTDSTCSYDFSPSAAAQRVSKALGLTLNEMQILYEELEKCDEDPILVFKANNQWVYTANPVNTAARRDHILDEMARWEMCQDERRDSSAERFLFHFNHAEDIDRCKKVFKGRFREAFGVSADAKNEFAILANMNPATIPDAPALGETYAIYKIQVRQDDFQRLTFFYL</sequence>
<evidence type="ECO:0000313" key="2">
    <source>
        <dbReference type="Proteomes" id="UP000887540"/>
    </source>
</evidence>
<evidence type="ECO:0000313" key="3">
    <source>
        <dbReference type="WBParaSite" id="ACRNAN_scaffold3331.g23818.t1"/>
    </source>
</evidence>
<protein>
    <submittedName>
        <fullName evidence="3">Uncharacterized protein</fullName>
    </submittedName>
</protein>
<reference evidence="3" key="1">
    <citation type="submission" date="2022-11" db="UniProtKB">
        <authorList>
            <consortium name="WormBaseParasite"/>
        </authorList>
    </citation>
    <scope>IDENTIFICATION</scope>
</reference>
<proteinExistence type="predicted"/>
<feature type="compositionally biased region" description="Low complexity" evidence="1">
    <location>
        <begin position="8"/>
        <end position="21"/>
    </location>
</feature>
<dbReference type="AlphaFoldDB" id="A0A914DP53"/>
<dbReference type="Proteomes" id="UP000887540">
    <property type="component" value="Unplaced"/>
</dbReference>
<keyword evidence="2" id="KW-1185">Reference proteome</keyword>
<accession>A0A914DP53</accession>
<organism evidence="2 3">
    <name type="scientific">Acrobeloides nanus</name>
    <dbReference type="NCBI Taxonomy" id="290746"/>
    <lineage>
        <taxon>Eukaryota</taxon>
        <taxon>Metazoa</taxon>
        <taxon>Ecdysozoa</taxon>
        <taxon>Nematoda</taxon>
        <taxon>Chromadorea</taxon>
        <taxon>Rhabditida</taxon>
        <taxon>Tylenchina</taxon>
        <taxon>Cephalobomorpha</taxon>
        <taxon>Cephaloboidea</taxon>
        <taxon>Cephalobidae</taxon>
        <taxon>Acrobeloides</taxon>
    </lineage>
</organism>
<feature type="region of interest" description="Disordered" evidence="1">
    <location>
        <begin position="1"/>
        <end position="21"/>
    </location>
</feature>
<dbReference type="WBParaSite" id="ACRNAN_scaffold3331.g23818.t1">
    <property type="protein sequence ID" value="ACRNAN_scaffold3331.g23818.t1"/>
    <property type="gene ID" value="ACRNAN_scaffold3331.g23818"/>
</dbReference>
<evidence type="ECO:0000256" key="1">
    <source>
        <dbReference type="SAM" id="MobiDB-lite"/>
    </source>
</evidence>